<dbReference type="Proteomes" id="UP000011518">
    <property type="component" value="Unassembled WGS sequence"/>
</dbReference>
<dbReference type="GO" id="GO:0016787">
    <property type="term" value="F:hydrolase activity"/>
    <property type="evidence" value="ECO:0007669"/>
    <property type="project" value="UniProtKB-KW"/>
</dbReference>
<organism evidence="1 2">
    <name type="scientific">Tupaia chinensis</name>
    <name type="common">Chinese tree shrew</name>
    <name type="synonym">Tupaia belangeri chinensis</name>
    <dbReference type="NCBI Taxonomy" id="246437"/>
    <lineage>
        <taxon>Eukaryota</taxon>
        <taxon>Metazoa</taxon>
        <taxon>Chordata</taxon>
        <taxon>Craniata</taxon>
        <taxon>Vertebrata</taxon>
        <taxon>Euteleostomi</taxon>
        <taxon>Mammalia</taxon>
        <taxon>Eutheria</taxon>
        <taxon>Euarchontoglires</taxon>
        <taxon>Scandentia</taxon>
        <taxon>Tupaiidae</taxon>
        <taxon>Tupaia</taxon>
    </lineage>
</organism>
<evidence type="ECO:0000313" key="1">
    <source>
        <dbReference type="EMBL" id="ELW47004.1"/>
    </source>
</evidence>
<dbReference type="STRING" id="246437.L9J9S0"/>
<sequence length="112" mass="12466">MDAQDCEAPAAPEAPIRGYVAAWWDMVERNLRHTVPSCRGEEASGKDRCWYEAALHDGNPIIIYLHGSAQHRAASHRLNLVKIGSSFPARPPSLTPAFSEPRLAQSWLAVYR</sequence>
<protein>
    <submittedName>
        <fullName evidence="1">Abhydrolase domain-containing protein 12B</fullName>
    </submittedName>
</protein>
<reference evidence="2" key="2">
    <citation type="journal article" date="2013" name="Nat. Commun.">
        <title>Genome of the Chinese tree shrew.</title>
        <authorList>
            <person name="Fan Y."/>
            <person name="Huang Z.Y."/>
            <person name="Cao C.C."/>
            <person name="Chen C.S."/>
            <person name="Chen Y.X."/>
            <person name="Fan D.D."/>
            <person name="He J."/>
            <person name="Hou H.L."/>
            <person name="Hu L."/>
            <person name="Hu X.T."/>
            <person name="Jiang X.T."/>
            <person name="Lai R."/>
            <person name="Lang Y.S."/>
            <person name="Liang B."/>
            <person name="Liao S.G."/>
            <person name="Mu D."/>
            <person name="Ma Y.Y."/>
            <person name="Niu Y.Y."/>
            <person name="Sun X.Q."/>
            <person name="Xia J.Q."/>
            <person name="Xiao J."/>
            <person name="Xiong Z.Q."/>
            <person name="Xu L."/>
            <person name="Yang L."/>
            <person name="Zhang Y."/>
            <person name="Zhao W."/>
            <person name="Zhao X.D."/>
            <person name="Zheng Y.T."/>
            <person name="Zhou J.M."/>
            <person name="Zhu Y.B."/>
            <person name="Zhang G.J."/>
            <person name="Wang J."/>
            <person name="Yao Y.G."/>
        </authorList>
    </citation>
    <scope>NUCLEOTIDE SEQUENCE [LARGE SCALE GENOMIC DNA]</scope>
</reference>
<accession>L9J9S0</accession>
<dbReference type="eggNOG" id="KOG1552">
    <property type="taxonomic scope" value="Eukaryota"/>
</dbReference>
<dbReference type="AlphaFoldDB" id="L9J9S0"/>
<proteinExistence type="predicted"/>
<dbReference type="EMBL" id="KB321158">
    <property type="protein sequence ID" value="ELW47004.1"/>
    <property type="molecule type" value="Genomic_DNA"/>
</dbReference>
<keyword evidence="2" id="KW-1185">Reference proteome</keyword>
<gene>
    <name evidence="1" type="ORF">TREES_T100013473</name>
</gene>
<evidence type="ECO:0000313" key="2">
    <source>
        <dbReference type="Proteomes" id="UP000011518"/>
    </source>
</evidence>
<dbReference type="InParanoid" id="L9J9S0"/>
<reference evidence="2" key="1">
    <citation type="submission" date="2012-07" db="EMBL/GenBank/DDBJ databases">
        <title>Genome of the Chinese tree shrew, a rising model animal genetically related to primates.</title>
        <authorList>
            <person name="Zhang G."/>
            <person name="Fan Y."/>
            <person name="Yao Y."/>
            <person name="Huang Z."/>
        </authorList>
    </citation>
    <scope>NUCLEOTIDE SEQUENCE [LARGE SCALE GENOMIC DNA]</scope>
</reference>
<keyword evidence="1" id="KW-0378">Hydrolase</keyword>
<name>L9J9S0_TUPCH</name>